<dbReference type="GO" id="GO:0034204">
    <property type="term" value="P:lipid translocation"/>
    <property type="evidence" value="ECO:0007669"/>
    <property type="project" value="TreeGrafter"/>
</dbReference>
<name>A0A6J6JVH5_9ZZZZ</name>
<keyword evidence="6 8" id="KW-1133">Transmembrane helix</keyword>
<feature type="transmembrane region" description="Helical" evidence="8">
    <location>
        <begin position="240"/>
        <end position="265"/>
    </location>
</feature>
<feature type="transmembrane region" description="Helical" evidence="8">
    <location>
        <begin position="277"/>
        <end position="307"/>
    </location>
</feature>
<dbReference type="AlphaFoldDB" id="A0A6J6JVH5"/>
<feature type="transmembrane region" description="Helical" evidence="8">
    <location>
        <begin position="495"/>
        <end position="518"/>
    </location>
</feature>
<comment type="subcellular location">
    <subcellularLocation>
        <location evidence="1">Cell membrane</location>
        <topology evidence="1">Multi-pass membrane protein</topology>
    </subcellularLocation>
</comment>
<evidence type="ECO:0000256" key="6">
    <source>
        <dbReference type="ARBA" id="ARBA00022989"/>
    </source>
</evidence>
<dbReference type="Pfam" id="PF03023">
    <property type="entry name" value="MurJ"/>
    <property type="match status" value="1"/>
</dbReference>
<evidence type="ECO:0000256" key="4">
    <source>
        <dbReference type="ARBA" id="ARBA00022960"/>
    </source>
</evidence>
<keyword evidence="5" id="KW-0573">Peptidoglycan synthesis</keyword>
<feature type="transmembrane region" description="Helical" evidence="8">
    <location>
        <begin position="82"/>
        <end position="109"/>
    </location>
</feature>
<organism evidence="9">
    <name type="scientific">freshwater metagenome</name>
    <dbReference type="NCBI Taxonomy" id="449393"/>
    <lineage>
        <taxon>unclassified sequences</taxon>
        <taxon>metagenomes</taxon>
        <taxon>ecological metagenomes</taxon>
    </lineage>
</organism>
<evidence type="ECO:0000256" key="8">
    <source>
        <dbReference type="SAM" id="Phobius"/>
    </source>
</evidence>
<feature type="transmembrane region" description="Helical" evidence="8">
    <location>
        <begin position="52"/>
        <end position="70"/>
    </location>
</feature>
<feature type="transmembrane region" description="Helical" evidence="8">
    <location>
        <begin position="7"/>
        <end position="32"/>
    </location>
</feature>
<dbReference type="GO" id="GO:0005886">
    <property type="term" value="C:plasma membrane"/>
    <property type="evidence" value="ECO:0007669"/>
    <property type="project" value="UniProtKB-SubCell"/>
</dbReference>
<keyword evidence="4" id="KW-0133">Cell shape</keyword>
<feature type="transmembrane region" description="Helical" evidence="8">
    <location>
        <begin position="328"/>
        <end position="352"/>
    </location>
</feature>
<dbReference type="GO" id="GO:0015648">
    <property type="term" value="F:lipid-linked peptidoglycan transporter activity"/>
    <property type="evidence" value="ECO:0007669"/>
    <property type="project" value="TreeGrafter"/>
</dbReference>
<feature type="transmembrane region" description="Helical" evidence="8">
    <location>
        <begin position="156"/>
        <end position="179"/>
    </location>
</feature>
<keyword evidence="7 8" id="KW-0472">Membrane</keyword>
<sequence length="542" mass="58063">MGVARSSIIMASGTIASRILGFIRTVVLALTIGVTTDAADAFGVANQLPNNVYAIIAGGVLSAVLVPQIVKARSHDDDGHGYIDRLLTLAITVFFLVTVAATLAAPFLVSIYTTGWSSGQLALATAFAYWCLPQLFFYGLYSMLGEVLNARSYFGPYMWAPVLSNLVGLLGWIGFLVIFGADPTGARSVEDWTQSEISLLAGSATLGVVAQALILFVAWRRIGIKFSFNFSWRGVGLRPAIKAAGWSLAMVLVSQIGGLVQTVVASRAVADRGDGPAIASIAAMVIAWLIFMLPHSVVTVSVATAYFTKMSEHVQKKQIHLMKVDLRASLRIVVLVNTFSSIALILLSLPVARVFVGEFASTVALGNVLFATMFGLIPFGMVFMFQRAFYALEDTRTPFVFTSVQIVFHIAGSIYLFFNMESQFLVMSLAGLTSFTILIQALTAYLLLRRRIGEIGAAPKGHALTLRVIVAGFVTFWVGTASIVFLGGIREDSFAISTIAGAVGVIFTAGLLMLIAYVGTLKLLKVPEIDTAIDGIAGILRR</sequence>
<gene>
    <name evidence="9" type="ORF">UFOPK2131_00842</name>
</gene>
<evidence type="ECO:0000256" key="1">
    <source>
        <dbReference type="ARBA" id="ARBA00004651"/>
    </source>
</evidence>
<dbReference type="NCBIfam" id="TIGR01695">
    <property type="entry name" value="murJ_mviN"/>
    <property type="match status" value="1"/>
</dbReference>
<evidence type="ECO:0000256" key="5">
    <source>
        <dbReference type="ARBA" id="ARBA00022984"/>
    </source>
</evidence>
<evidence type="ECO:0000256" key="7">
    <source>
        <dbReference type="ARBA" id="ARBA00023136"/>
    </source>
</evidence>
<evidence type="ECO:0000313" key="9">
    <source>
        <dbReference type="EMBL" id="CAB4639699.1"/>
    </source>
</evidence>
<proteinExistence type="predicted"/>
<dbReference type="EMBL" id="CAEZVT010000122">
    <property type="protein sequence ID" value="CAB4639699.1"/>
    <property type="molecule type" value="Genomic_DNA"/>
</dbReference>
<feature type="transmembrane region" description="Helical" evidence="8">
    <location>
        <begin position="364"/>
        <end position="385"/>
    </location>
</feature>
<feature type="transmembrane region" description="Helical" evidence="8">
    <location>
        <begin position="468"/>
        <end position="489"/>
    </location>
</feature>
<dbReference type="GO" id="GO:0009252">
    <property type="term" value="P:peptidoglycan biosynthetic process"/>
    <property type="evidence" value="ECO:0007669"/>
    <property type="project" value="UniProtKB-KW"/>
</dbReference>
<accession>A0A6J6JVH5</accession>
<dbReference type="CDD" id="cd13123">
    <property type="entry name" value="MATE_MurJ_like"/>
    <property type="match status" value="1"/>
</dbReference>
<feature type="transmembrane region" description="Helical" evidence="8">
    <location>
        <begin position="199"/>
        <end position="219"/>
    </location>
</feature>
<feature type="transmembrane region" description="Helical" evidence="8">
    <location>
        <begin position="397"/>
        <end position="418"/>
    </location>
</feature>
<dbReference type="PANTHER" id="PTHR47019:SF1">
    <property type="entry name" value="LIPID II FLIPPASE MURJ"/>
    <property type="match status" value="1"/>
</dbReference>
<evidence type="ECO:0000256" key="3">
    <source>
        <dbReference type="ARBA" id="ARBA00022692"/>
    </source>
</evidence>
<feature type="transmembrane region" description="Helical" evidence="8">
    <location>
        <begin position="121"/>
        <end position="144"/>
    </location>
</feature>
<feature type="transmembrane region" description="Helical" evidence="8">
    <location>
        <begin position="424"/>
        <end position="448"/>
    </location>
</feature>
<reference evidence="9" key="1">
    <citation type="submission" date="2020-05" db="EMBL/GenBank/DDBJ databases">
        <authorList>
            <person name="Chiriac C."/>
            <person name="Salcher M."/>
            <person name="Ghai R."/>
            <person name="Kavagutti S V."/>
        </authorList>
    </citation>
    <scope>NUCLEOTIDE SEQUENCE</scope>
</reference>
<dbReference type="GO" id="GO:0008360">
    <property type="term" value="P:regulation of cell shape"/>
    <property type="evidence" value="ECO:0007669"/>
    <property type="project" value="UniProtKB-KW"/>
</dbReference>
<dbReference type="InterPro" id="IPR004268">
    <property type="entry name" value="MurJ"/>
</dbReference>
<dbReference type="InterPro" id="IPR051050">
    <property type="entry name" value="Lipid_II_flippase_MurJ/MviN"/>
</dbReference>
<keyword evidence="2" id="KW-1003">Cell membrane</keyword>
<protein>
    <submittedName>
        <fullName evidence="9">Unannotated protein</fullName>
    </submittedName>
</protein>
<dbReference type="PANTHER" id="PTHR47019">
    <property type="entry name" value="LIPID II FLIPPASE MURJ"/>
    <property type="match status" value="1"/>
</dbReference>
<evidence type="ECO:0000256" key="2">
    <source>
        <dbReference type="ARBA" id="ARBA00022475"/>
    </source>
</evidence>
<dbReference type="PRINTS" id="PR01806">
    <property type="entry name" value="VIRFACTRMVIN"/>
</dbReference>
<keyword evidence="3 8" id="KW-0812">Transmembrane</keyword>